<comment type="caution">
    <text evidence="2">The sequence shown here is derived from an EMBL/GenBank/DDBJ whole genome shotgun (WGS) entry which is preliminary data.</text>
</comment>
<dbReference type="AlphaFoldDB" id="A0A8X6NKC3"/>
<proteinExistence type="predicted"/>
<feature type="region of interest" description="Disordered" evidence="1">
    <location>
        <begin position="61"/>
        <end position="96"/>
    </location>
</feature>
<name>A0A8X6NKC3_NEPPI</name>
<feature type="compositionally biased region" description="Polar residues" evidence="1">
    <location>
        <begin position="83"/>
        <end position="96"/>
    </location>
</feature>
<dbReference type="Proteomes" id="UP000887013">
    <property type="component" value="Unassembled WGS sequence"/>
</dbReference>
<keyword evidence="3" id="KW-1185">Reference proteome</keyword>
<protein>
    <submittedName>
        <fullName evidence="2">Uncharacterized protein</fullName>
    </submittedName>
</protein>
<reference evidence="2" key="1">
    <citation type="submission" date="2020-08" db="EMBL/GenBank/DDBJ databases">
        <title>Multicomponent nature underlies the extraordinary mechanical properties of spider dragline silk.</title>
        <authorList>
            <person name="Kono N."/>
            <person name="Nakamura H."/>
            <person name="Mori M."/>
            <person name="Yoshida Y."/>
            <person name="Ohtoshi R."/>
            <person name="Malay A.D."/>
            <person name="Moran D.A.P."/>
            <person name="Tomita M."/>
            <person name="Numata K."/>
            <person name="Arakawa K."/>
        </authorList>
    </citation>
    <scope>NUCLEOTIDE SEQUENCE</scope>
</reference>
<organism evidence="2 3">
    <name type="scientific">Nephila pilipes</name>
    <name type="common">Giant wood spider</name>
    <name type="synonym">Nephila maculata</name>
    <dbReference type="NCBI Taxonomy" id="299642"/>
    <lineage>
        <taxon>Eukaryota</taxon>
        <taxon>Metazoa</taxon>
        <taxon>Ecdysozoa</taxon>
        <taxon>Arthropoda</taxon>
        <taxon>Chelicerata</taxon>
        <taxon>Arachnida</taxon>
        <taxon>Araneae</taxon>
        <taxon>Araneomorphae</taxon>
        <taxon>Entelegynae</taxon>
        <taxon>Araneoidea</taxon>
        <taxon>Nephilidae</taxon>
        <taxon>Nephila</taxon>
    </lineage>
</organism>
<dbReference type="EMBL" id="BMAW01010133">
    <property type="protein sequence ID" value="GFT17474.1"/>
    <property type="molecule type" value="Genomic_DNA"/>
</dbReference>
<evidence type="ECO:0000313" key="2">
    <source>
        <dbReference type="EMBL" id="GFT17474.1"/>
    </source>
</evidence>
<evidence type="ECO:0000256" key="1">
    <source>
        <dbReference type="SAM" id="MobiDB-lite"/>
    </source>
</evidence>
<evidence type="ECO:0000313" key="3">
    <source>
        <dbReference type="Proteomes" id="UP000887013"/>
    </source>
</evidence>
<gene>
    <name evidence="2" type="ORF">NPIL_270291</name>
</gene>
<sequence length="96" mass="10862">MNVQKHSELQEKIQTLVSAFHATPPCECIGCPYHKKPQQKKSIEEQCDQLLCKSKESTSIPTPVKISKDEDGFITPPPRNTEKNLNFTNINSLKSH</sequence>
<accession>A0A8X6NKC3</accession>